<name>F4BGB9_9GAMM</name>
<evidence type="ECO:0000313" key="2">
    <source>
        <dbReference type="Proteomes" id="UP000008303"/>
    </source>
</evidence>
<dbReference type="RefSeq" id="WP_014548506.1">
    <property type="nucleotide sequence ID" value="NC_017449.1"/>
</dbReference>
<organism evidence="1 2">
    <name type="scientific">Francisella hispaniensis</name>
    <dbReference type="NCBI Taxonomy" id="622488"/>
    <lineage>
        <taxon>Bacteria</taxon>
        <taxon>Pseudomonadati</taxon>
        <taxon>Pseudomonadota</taxon>
        <taxon>Gammaproteobacteria</taxon>
        <taxon>Thiotrichales</taxon>
        <taxon>Francisellaceae</taxon>
        <taxon>Francisella</taxon>
    </lineage>
</organism>
<dbReference type="PATRIC" id="fig|676032.3.peg.1218"/>
<proteinExistence type="predicted"/>
<dbReference type="Proteomes" id="UP000008303">
    <property type="component" value="Chromosome"/>
</dbReference>
<sequence length="398" mass="44738">MRSLIIIVIFLVFFEQSNAFLVKISKDNHINQPGYITTITGPNIQAVDISNDGTKLFSIFRAEYDYCLNVTKLSYSINTTGSFTHCFGNQNVIGSKITEIVVAKSANAFYIFSNHKLIAYSISPITTSIKGKIFSQRFTQKIVEAKLINDGKNLYVLTASSKSESGKVINYRVNSDGSLTKVSSESLSYKPKKIKFNNLEYMYIQSSKDIYRYELIADGSVIKDDRIITIPSGNILDFDIIAENSTDSKLVLAIQDTIENSNVEKGAIAVYKDSSGLVRLLYNINYDNLPREVVSFRDKATNQEIFLVAFDYKYEVNLVNSLNAPLIFTANLDGSFLKLLKKDNLAEIVSTQSSIIYDLKENNRLAVFFLKDIQQQQSFLSRKIIGVGNQSSINIFQL</sequence>
<dbReference type="KEGG" id="fcn:FN3523_1210"/>
<reference evidence="2" key="1">
    <citation type="journal article" date="2011" name="Appl. Environ. Microbiol.">
        <title>Common ancestry and novel genetic traits of Francisella novicida-like isolates from North America and Australia as revealed by comparative genomic analyses.</title>
        <authorList>
            <person name="Siddaramappa S."/>
            <person name="Challacombe J.F."/>
            <person name="Petersen J.M."/>
            <person name="Pillai S."/>
            <person name="Hogg G."/>
            <person name="Kuske C.R."/>
        </authorList>
    </citation>
    <scope>NUCLEOTIDE SEQUENCE [LARGE SCALE GENOMIC DNA]</scope>
    <source>
        <strain evidence="2">3523</strain>
    </source>
</reference>
<gene>
    <name evidence="1" type="ordered locus">FN3523_1210</name>
</gene>
<dbReference type="SUPFAM" id="SSF69322">
    <property type="entry name" value="Tricorn protease domain 2"/>
    <property type="match status" value="1"/>
</dbReference>
<dbReference type="HOGENOM" id="CLU_697839_0_0_6"/>
<evidence type="ECO:0000313" key="1">
    <source>
        <dbReference type="EMBL" id="AEE26513.1"/>
    </source>
</evidence>
<dbReference type="AlphaFoldDB" id="F4BGB9"/>
<dbReference type="EMBL" id="CP002558">
    <property type="protein sequence ID" value="AEE26513.1"/>
    <property type="molecule type" value="Genomic_DNA"/>
</dbReference>
<accession>F4BGB9</accession>
<protein>
    <submittedName>
        <fullName evidence="1">Uncharacterized protein</fullName>
    </submittedName>
</protein>